<evidence type="ECO:0000256" key="7">
    <source>
        <dbReference type="ARBA" id="ARBA00033711"/>
    </source>
</evidence>
<comment type="similarity">
    <text evidence="2 8">Belongs to the ComB family.</text>
</comment>
<proteinExistence type="inferred from homology"/>
<comment type="catalytic activity">
    <reaction evidence="7 8">
        <text>(2R)-O-phospho-3-sulfolactate + H2O = (2R)-3-sulfolactate + phosphate</text>
        <dbReference type="Rhea" id="RHEA:23416"/>
        <dbReference type="ChEBI" id="CHEBI:15377"/>
        <dbReference type="ChEBI" id="CHEBI:15597"/>
        <dbReference type="ChEBI" id="CHEBI:43474"/>
        <dbReference type="ChEBI" id="CHEBI:58738"/>
        <dbReference type="EC" id="3.1.3.71"/>
    </reaction>
</comment>
<evidence type="ECO:0000313" key="9">
    <source>
        <dbReference type="EMBL" id="MBK6266560.1"/>
    </source>
</evidence>
<dbReference type="Pfam" id="PF04029">
    <property type="entry name" value="2-ph_phosp"/>
    <property type="match status" value="1"/>
</dbReference>
<evidence type="ECO:0000256" key="6">
    <source>
        <dbReference type="ARBA" id="ARBA00022842"/>
    </source>
</evidence>
<evidence type="ECO:0000256" key="5">
    <source>
        <dbReference type="ARBA" id="ARBA00022801"/>
    </source>
</evidence>
<evidence type="ECO:0000256" key="8">
    <source>
        <dbReference type="HAMAP-Rule" id="MF_00490"/>
    </source>
</evidence>
<evidence type="ECO:0000256" key="1">
    <source>
        <dbReference type="ARBA" id="ARBA00001946"/>
    </source>
</evidence>
<dbReference type="AlphaFoldDB" id="A0A935CAF2"/>
<dbReference type="FunFam" id="3.90.1560.10:FF:000001">
    <property type="entry name" value="Probable 2-phosphosulfolactate phosphatase"/>
    <property type="match status" value="1"/>
</dbReference>
<gene>
    <name evidence="8" type="primary">comB</name>
    <name evidence="9" type="ORF">JKA74_16055</name>
</gene>
<protein>
    <recommendedName>
        <fullName evidence="4 8">Probable 2-phosphosulfolactate phosphatase</fullName>
        <ecNumber evidence="3 8">3.1.3.71</ecNumber>
    </recommendedName>
</protein>
<evidence type="ECO:0000256" key="2">
    <source>
        <dbReference type="ARBA" id="ARBA00009997"/>
    </source>
</evidence>
<evidence type="ECO:0000256" key="4">
    <source>
        <dbReference type="ARBA" id="ARBA00021948"/>
    </source>
</evidence>
<reference evidence="9" key="1">
    <citation type="submission" date="2021-01" db="EMBL/GenBank/DDBJ databases">
        <title>Marivirga aurantiaca sp. nov., isolated from intertidal surface sediments.</title>
        <authorList>
            <person name="Zhang M."/>
        </authorList>
    </citation>
    <scope>NUCLEOTIDE SEQUENCE</scope>
    <source>
        <strain evidence="9">S37H4</strain>
    </source>
</reference>
<dbReference type="Proteomes" id="UP000611723">
    <property type="component" value="Unassembled WGS sequence"/>
</dbReference>
<keyword evidence="5 8" id="KW-0378">Hydrolase</keyword>
<dbReference type="RefSeq" id="WP_201432241.1">
    <property type="nucleotide sequence ID" value="NZ_JAEQBW010000008.1"/>
</dbReference>
<dbReference type="SUPFAM" id="SSF142823">
    <property type="entry name" value="ComB-like"/>
    <property type="match status" value="1"/>
</dbReference>
<dbReference type="GO" id="GO:0050545">
    <property type="term" value="F:sulfopyruvate decarboxylase activity"/>
    <property type="evidence" value="ECO:0007669"/>
    <property type="project" value="TreeGrafter"/>
</dbReference>
<evidence type="ECO:0000313" key="10">
    <source>
        <dbReference type="Proteomes" id="UP000611723"/>
    </source>
</evidence>
<dbReference type="GO" id="GO:0000287">
    <property type="term" value="F:magnesium ion binding"/>
    <property type="evidence" value="ECO:0007669"/>
    <property type="project" value="UniProtKB-UniRule"/>
</dbReference>
<dbReference type="Gene3D" id="3.90.1560.10">
    <property type="entry name" value="ComB-like"/>
    <property type="match status" value="1"/>
</dbReference>
<sequence>MTQDVHHTKSIDVCLTPELLHQYSLDNKIAVIVDILRATSCMVTGLAHGVKEIVPVSTLEECLALQSQGYLAAAERDGSRAEGFDMGNSPFEYMKERVVGKKVAVTTTNGTLTLNKSLDAKEILIGAFLNIAALTEYLKLQEEDIIIVCAGWKGKFNLEDTLFAGALCHALKNDFEFACDAPLAAEAMYLTAKNDMASYMKNSAHAKRLGKLNVIDDIEFCIQESIYDVIPVLYGESLVPLRQ</sequence>
<dbReference type="EMBL" id="JAEQBW010000008">
    <property type="protein sequence ID" value="MBK6266560.1"/>
    <property type="molecule type" value="Genomic_DNA"/>
</dbReference>
<name>A0A935CAF2_9BACT</name>
<dbReference type="HAMAP" id="MF_00490">
    <property type="entry name" value="ComB"/>
    <property type="match status" value="1"/>
</dbReference>
<dbReference type="InterPro" id="IPR036702">
    <property type="entry name" value="ComB-like_sf"/>
</dbReference>
<dbReference type="InterPro" id="IPR005238">
    <property type="entry name" value="ComB-like"/>
</dbReference>
<dbReference type="EC" id="3.1.3.71" evidence="3 8"/>
<evidence type="ECO:0000256" key="3">
    <source>
        <dbReference type="ARBA" id="ARBA00012953"/>
    </source>
</evidence>
<comment type="caution">
    <text evidence="9">The sequence shown here is derived from an EMBL/GenBank/DDBJ whole genome shotgun (WGS) entry which is preliminary data.</text>
</comment>
<dbReference type="PANTHER" id="PTHR37311:SF1">
    <property type="entry name" value="2-PHOSPHOSULFOLACTATE PHOSPHATASE-RELATED"/>
    <property type="match status" value="1"/>
</dbReference>
<dbReference type="PANTHER" id="PTHR37311">
    <property type="entry name" value="2-PHOSPHOSULFOLACTATE PHOSPHATASE-RELATED"/>
    <property type="match status" value="1"/>
</dbReference>
<comment type="cofactor">
    <cofactor evidence="1 8">
        <name>Mg(2+)</name>
        <dbReference type="ChEBI" id="CHEBI:18420"/>
    </cofactor>
</comment>
<keyword evidence="6 8" id="KW-0460">Magnesium</keyword>
<dbReference type="GO" id="GO:0050532">
    <property type="term" value="F:2-phosphosulfolactate phosphatase activity"/>
    <property type="evidence" value="ECO:0007669"/>
    <property type="project" value="UniProtKB-UniRule"/>
</dbReference>
<organism evidence="9 10">
    <name type="scientific">Marivirga aurantiaca</name>
    <dbReference type="NCBI Taxonomy" id="2802615"/>
    <lineage>
        <taxon>Bacteria</taxon>
        <taxon>Pseudomonadati</taxon>
        <taxon>Bacteroidota</taxon>
        <taxon>Cytophagia</taxon>
        <taxon>Cytophagales</taxon>
        <taxon>Marivirgaceae</taxon>
        <taxon>Marivirga</taxon>
    </lineage>
</organism>
<keyword evidence="10" id="KW-1185">Reference proteome</keyword>
<accession>A0A935CAF2</accession>